<comment type="similarity">
    <text evidence="2 8 13">Belongs to the glutamyl-tRNA reductase family.</text>
</comment>
<proteinExistence type="inferred from homology"/>
<dbReference type="SUPFAM" id="SSF69742">
    <property type="entry name" value="Glutamyl tRNA-reductase catalytic, N-terminal domain"/>
    <property type="match status" value="1"/>
</dbReference>
<dbReference type="HAMAP" id="MF_00087">
    <property type="entry name" value="Glu_tRNA_reductase"/>
    <property type="match status" value="1"/>
</dbReference>
<dbReference type="EMBL" id="DXDC01000355">
    <property type="protein sequence ID" value="HIY66931.1"/>
    <property type="molecule type" value="Genomic_DNA"/>
</dbReference>
<evidence type="ECO:0000256" key="4">
    <source>
        <dbReference type="ARBA" id="ARBA00022857"/>
    </source>
</evidence>
<keyword evidence="4 8" id="KW-0521">NADP</keyword>
<evidence type="ECO:0000256" key="13">
    <source>
        <dbReference type="RuleBase" id="RU000584"/>
    </source>
</evidence>
<dbReference type="GO" id="GO:0050661">
    <property type="term" value="F:NADP binding"/>
    <property type="evidence" value="ECO:0007669"/>
    <property type="project" value="InterPro"/>
</dbReference>
<dbReference type="Proteomes" id="UP000824005">
    <property type="component" value="Unassembled WGS sequence"/>
</dbReference>
<evidence type="ECO:0000256" key="6">
    <source>
        <dbReference type="ARBA" id="ARBA00023244"/>
    </source>
</evidence>
<evidence type="ECO:0000313" key="18">
    <source>
        <dbReference type="EMBL" id="HIY66931.1"/>
    </source>
</evidence>
<evidence type="ECO:0000256" key="11">
    <source>
        <dbReference type="PIRSR" id="PIRSR000445-3"/>
    </source>
</evidence>
<evidence type="ECO:0000259" key="16">
    <source>
        <dbReference type="Pfam" id="PF01488"/>
    </source>
</evidence>
<evidence type="ECO:0000256" key="10">
    <source>
        <dbReference type="PIRSR" id="PIRSR000445-2"/>
    </source>
</evidence>
<feature type="active site" description="Nucleophile" evidence="8 9">
    <location>
        <position position="47"/>
    </location>
</feature>
<comment type="pathway">
    <text evidence="1 8 13">Porphyrin-containing compound metabolism; protoporphyrin-IX biosynthesis; 5-aminolevulinate from L-glutamyl-tRNA(Glu): step 1/2.</text>
</comment>
<dbReference type="NCBIfam" id="TIGR01035">
    <property type="entry name" value="hemA"/>
    <property type="match status" value="1"/>
</dbReference>
<dbReference type="InterPro" id="IPR015895">
    <property type="entry name" value="4pyrrol_synth_GluRdtase_N"/>
</dbReference>
<feature type="domain" description="Tetrapyrrole biosynthesis glutamyl-tRNA reductase dimerisation" evidence="15">
    <location>
        <begin position="331"/>
        <end position="426"/>
    </location>
</feature>
<feature type="binding site" evidence="8 10">
    <location>
        <begin position="46"/>
        <end position="49"/>
    </location>
    <ligand>
        <name>substrate</name>
    </ligand>
</feature>
<dbReference type="SUPFAM" id="SSF51735">
    <property type="entry name" value="NAD(P)-binding Rossmann-fold domains"/>
    <property type="match status" value="1"/>
</dbReference>
<keyword evidence="14" id="KW-0175">Coiled coil</keyword>
<comment type="function">
    <text evidence="8">Catalyzes the NADPH-dependent reduction of glutamyl-tRNA(Glu) to glutamate 1-semialdehyde (GSA).</text>
</comment>
<dbReference type="GO" id="GO:0019353">
    <property type="term" value="P:protoporphyrinogen IX biosynthetic process from glutamate"/>
    <property type="evidence" value="ECO:0007669"/>
    <property type="project" value="TreeGrafter"/>
</dbReference>
<evidence type="ECO:0000256" key="1">
    <source>
        <dbReference type="ARBA" id="ARBA00005059"/>
    </source>
</evidence>
<dbReference type="GO" id="GO:0008883">
    <property type="term" value="F:glutamyl-tRNA reductase activity"/>
    <property type="evidence" value="ECO:0007669"/>
    <property type="project" value="UniProtKB-UniRule"/>
</dbReference>
<dbReference type="AlphaFoldDB" id="A0A9D2C975"/>
<sequence length="428" mass="46968">MLLALTASHKTADFDTLEALSRVDPDSLAATLRSHEEISGAVVLSTCNRFEVYVDAAAGLTQELAIDRVRSALAKQGILVPLTCELHIDQEAAEHLFSVASGLESVVVGEGEIAGQVRRAHRQAQELQTTSSDLERLFQRANETQRIVKRKANVGEANRSVIRMALDLATAQIRSWEDARVLLVGTGNYAATTLKALRERNVQHVEVWSPSGRQREFATKYGIDRVDPRDLHVSATLADVIVTCSSAEDYAISAELLTRGRDLGLMNGAKAPVCPVTASCDTERPSQVIIDMGLPRNVNPDVKNVPGVSLLDLETVRLHAPLDHLVTTDTARDHVRKAARTFIRVTDENRLSPAVVALREHVHEALEAELQRVRRRGTEEEQRATEQALRHFAGVILHKPSVRARELAASGRHDDFITGLDALFGLEA</sequence>
<comment type="miscellaneous">
    <text evidence="8">During catalysis, the active site Cys acts as a nucleophile attacking the alpha-carbonyl group of tRNA-bound glutamate with the formation of a thioester intermediate between enzyme and glutamate, and the concomitant release of tRNA(Glu). The thioester intermediate is finally reduced by direct hydride transfer from NADPH, to form the product GSA.</text>
</comment>
<feature type="binding site" evidence="8 10">
    <location>
        <position position="116"/>
    </location>
    <ligand>
        <name>substrate</name>
    </ligand>
</feature>
<dbReference type="Pfam" id="PF00745">
    <property type="entry name" value="GlutR_dimer"/>
    <property type="match status" value="1"/>
</dbReference>
<dbReference type="PIRSF" id="PIRSF000445">
    <property type="entry name" value="4pyrrol_synth_GluRdtase"/>
    <property type="match status" value="1"/>
</dbReference>
<comment type="caution">
    <text evidence="18">The sequence shown here is derived from an EMBL/GenBank/DDBJ whole genome shotgun (WGS) entry which is preliminary data.</text>
</comment>
<dbReference type="InterPro" id="IPR036291">
    <property type="entry name" value="NAD(P)-bd_dom_sf"/>
</dbReference>
<protein>
    <recommendedName>
        <fullName evidence="3 8">Glutamyl-tRNA reductase</fullName>
        <shortName evidence="8">GluTR</shortName>
        <ecNumber evidence="3 8">1.2.1.70</ecNumber>
    </recommendedName>
</protein>
<evidence type="ECO:0000313" key="19">
    <source>
        <dbReference type="Proteomes" id="UP000824005"/>
    </source>
</evidence>
<evidence type="ECO:0000256" key="8">
    <source>
        <dbReference type="HAMAP-Rule" id="MF_00087"/>
    </source>
</evidence>
<feature type="binding site" evidence="8 11">
    <location>
        <begin position="185"/>
        <end position="190"/>
    </location>
    <ligand>
        <name>NADP(+)</name>
        <dbReference type="ChEBI" id="CHEBI:58349"/>
    </ligand>
</feature>
<evidence type="ECO:0000259" key="15">
    <source>
        <dbReference type="Pfam" id="PF00745"/>
    </source>
</evidence>
<dbReference type="PROSITE" id="PS00747">
    <property type="entry name" value="GLUTR"/>
    <property type="match status" value="1"/>
</dbReference>
<dbReference type="InterPro" id="IPR015896">
    <property type="entry name" value="4pyrrol_synth_GluRdtase_dimer"/>
</dbReference>
<dbReference type="Pfam" id="PF01488">
    <property type="entry name" value="Shikimate_DH"/>
    <property type="match status" value="1"/>
</dbReference>
<organism evidence="18 19">
    <name type="scientific">Candidatus Agrococcus pullicola</name>
    <dbReference type="NCBI Taxonomy" id="2838429"/>
    <lineage>
        <taxon>Bacteria</taxon>
        <taxon>Bacillati</taxon>
        <taxon>Actinomycetota</taxon>
        <taxon>Actinomycetes</taxon>
        <taxon>Micrococcales</taxon>
        <taxon>Microbacteriaceae</taxon>
        <taxon>Agrococcus</taxon>
    </lineage>
</organism>
<feature type="domain" description="Quinate/shikimate 5-dehydrogenase/glutamyl-tRNA reductase" evidence="16">
    <location>
        <begin position="168"/>
        <end position="259"/>
    </location>
</feature>
<keyword evidence="6 8" id="KW-0627">Porphyrin biosynthesis</keyword>
<evidence type="ECO:0000256" key="14">
    <source>
        <dbReference type="SAM" id="Coils"/>
    </source>
</evidence>
<comment type="domain">
    <text evidence="8">Possesses an unusual extended V-shaped dimeric structure with each monomer consisting of three distinct domains arranged along a curved 'spinal' alpha-helix. The N-terminal catalytic domain specifically recognizes the glutamate moiety of the substrate. The second domain is the NADPH-binding domain, and the third C-terminal domain is responsible for dimerization.</text>
</comment>
<feature type="coiled-coil region" evidence="14">
    <location>
        <begin position="117"/>
        <end position="144"/>
    </location>
</feature>
<feature type="binding site" evidence="8 10">
    <location>
        <begin position="110"/>
        <end position="112"/>
    </location>
    <ligand>
        <name>substrate</name>
    </ligand>
</feature>
<accession>A0A9D2C975</accession>
<dbReference type="PANTHER" id="PTHR43013:SF1">
    <property type="entry name" value="GLUTAMYL-TRNA REDUCTASE"/>
    <property type="match status" value="1"/>
</dbReference>
<name>A0A9D2C975_9MICO</name>
<evidence type="ECO:0000256" key="3">
    <source>
        <dbReference type="ARBA" id="ARBA00012970"/>
    </source>
</evidence>
<gene>
    <name evidence="8" type="primary">hemA</name>
    <name evidence="18" type="ORF">H9830_11725</name>
</gene>
<keyword evidence="5 8" id="KW-0560">Oxidoreductase</keyword>
<evidence type="ECO:0000259" key="17">
    <source>
        <dbReference type="Pfam" id="PF05201"/>
    </source>
</evidence>
<evidence type="ECO:0000256" key="9">
    <source>
        <dbReference type="PIRSR" id="PIRSR000445-1"/>
    </source>
</evidence>
<dbReference type="Gene3D" id="3.30.460.30">
    <property type="entry name" value="Glutamyl-tRNA reductase, N-terminal domain"/>
    <property type="match status" value="1"/>
</dbReference>
<evidence type="ECO:0000256" key="7">
    <source>
        <dbReference type="ARBA" id="ARBA00047464"/>
    </source>
</evidence>
<dbReference type="PANTHER" id="PTHR43013">
    <property type="entry name" value="GLUTAMYL-TRNA REDUCTASE"/>
    <property type="match status" value="1"/>
</dbReference>
<feature type="site" description="Important for activity" evidence="8 12">
    <location>
        <position position="95"/>
    </location>
</feature>
<dbReference type="Pfam" id="PF05201">
    <property type="entry name" value="GlutR_N"/>
    <property type="match status" value="1"/>
</dbReference>
<evidence type="ECO:0000256" key="5">
    <source>
        <dbReference type="ARBA" id="ARBA00023002"/>
    </source>
</evidence>
<reference evidence="18" key="1">
    <citation type="journal article" date="2021" name="PeerJ">
        <title>Extensive microbial diversity within the chicken gut microbiome revealed by metagenomics and culture.</title>
        <authorList>
            <person name="Gilroy R."/>
            <person name="Ravi A."/>
            <person name="Getino M."/>
            <person name="Pursley I."/>
            <person name="Horton D.L."/>
            <person name="Alikhan N.F."/>
            <person name="Baker D."/>
            <person name="Gharbi K."/>
            <person name="Hall N."/>
            <person name="Watson M."/>
            <person name="Adriaenssens E.M."/>
            <person name="Foster-Nyarko E."/>
            <person name="Jarju S."/>
            <person name="Secka A."/>
            <person name="Antonio M."/>
            <person name="Oren A."/>
            <person name="Chaudhuri R.R."/>
            <person name="La Ragione R."/>
            <person name="Hildebrand F."/>
            <person name="Pallen M.J."/>
        </authorList>
    </citation>
    <scope>NUCLEOTIDE SEQUENCE</scope>
    <source>
        <strain evidence="18">ChiGjej1B1-98</strain>
    </source>
</reference>
<feature type="domain" description="Glutamyl-tRNA reductase N-terminal" evidence="17">
    <location>
        <begin position="6"/>
        <end position="150"/>
    </location>
</feature>
<dbReference type="InterPro" id="IPR036343">
    <property type="entry name" value="GluRdtase_N_sf"/>
</dbReference>
<dbReference type="Gene3D" id="3.40.50.720">
    <property type="entry name" value="NAD(P)-binding Rossmann-like Domain"/>
    <property type="match status" value="1"/>
</dbReference>
<dbReference type="InterPro" id="IPR036453">
    <property type="entry name" value="GluRdtase_dimer_dom_sf"/>
</dbReference>
<evidence type="ECO:0000256" key="2">
    <source>
        <dbReference type="ARBA" id="ARBA00005916"/>
    </source>
</evidence>
<reference evidence="18" key="2">
    <citation type="submission" date="2021-04" db="EMBL/GenBank/DDBJ databases">
        <authorList>
            <person name="Gilroy R."/>
        </authorList>
    </citation>
    <scope>NUCLEOTIDE SEQUENCE</scope>
    <source>
        <strain evidence="18">ChiGjej1B1-98</strain>
    </source>
</reference>
<dbReference type="SUPFAM" id="SSF69075">
    <property type="entry name" value="Glutamyl tRNA-reductase dimerization domain"/>
    <property type="match status" value="1"/>
</dbReference>
<dbReference type="EC" id="1.2.1.70" evidence="3 8"/>
<dbReference type="NCBIfam" id="NF000750">
    <property type="entry name" value="PRK00045.3-4"/>
    <property type="match status" value="1"/>
</dbReference>
<dbReference type="InterPro" id="IPR018214">
    <property type="entry name" value="GluRdtase_CS"/>
</dbReference>
<dbReference type="InterPro" id="IPR006151">
    <property type="entry name" value="Shikm_DH/Glu-tRNA_Rdtase"/>
</dbReference>
<comment type="catalytic activity">
    <reaction evidence="7 8 13">
        <text>(S)-4-amino-5-oxopentanoate + tRNA(Glu) + NADP(+) = L-glutamyl-tRNA(Glu) + NADPH + H(+)</text>
        <dbReference type="Rhea" id="RHEA:12344"/>
        <dbReference type="Rhea" id="RHEA-COMP:9663"/>
        <dbReference type="Rhea" id="RHEA-COMP:9680"/>
        <dbReference type="ChEBI" id="CHEBI:15378"/>
        <dbReference type="ChEBI" id="CHEBI:57501"/>
        <dbReference type="ChEBI" id="CHEBI:57783"/>
        <dbReference type="ChEBI" id="CHEBI:58349"/>
        <dbReference type="ChEBI" id="CHEBI:78442"/>
        <dbReference type="ChEBI" id="CHEBI:78520"/>
        <dbReference type="EC" id="1.2.1.70"/>
    </reaction>
</comment>
<comment type="subunit">
    <text evidence="8">Homodimer.</text>
</comment>
<feature type="binding site" evidence="8 10">
    <location>
        <position position="105"/>
    </location>
    <ligand>
        <name>substrate</name>
    </ligand>
</feature>
<evidence type="ECO:0000256" key="12">
    <source>
        <dbReference type="PIRSR" id="PIRSR000445-4"/>
    </source>
</evidence>
<dbReference type="InterPro" id="IPR000343">
    <property type="entry name" value="4pyrrol_synth_GluRdtase"/>
</dbReference>